<dbReference type="Gene3D" id="3.40.50.300">
    <property type="entry name" value="P-loop containing nucleotide triphosphate hydrolases"/>
    <property type="match status" value="1"/>
</dbReference>
<dbReference type="SUPFAM" id="SSF52200">
    <property type="entry name" value="Toll/Interleukin receptor TIR domain"/>
    <property type="match status" value="1"/>
</dbReference>
<evidence type="ECO:0000259" key="1">
    <source>
        <dbReference type="PROSITE" id="PS50104"/>
    </source>
</evidence>
<dbReference type="InterPro" id="IPR027417">
    <property type="entry name" value="P-loop_NTPase"/>
</dbReference>
<dbReference type="Pfam" id="PF13676">
    <property type="entry name" value="TIR_2"/>
    <property type="match status" value="1"/>
</dbReference>
<evidence type="ECO:0000313" key="2">
    <source>
        <dbReference type="EMBL" id="RKT54075.1"/>
    </source>
</evidence>
<dbReference type="RefSeq" id="WP_170211793.1">
    <property type="nucleotide sequence ID" value="NZ_RBXO01000001.1"/>
</dbReference>
<keyword evidence="3" id="KW-1185">Reference proteome</keyword>
<dbReference type="Proteomes" id="UP000282084">
    <property type="component" value="Unassembled WGS sequence"/>
</dbReference>
<dbReference type="InterPro" id="IPR000157">
    <property type="entry name" value="TIR_dom"/>
</dbReference>
<name>A0A495W077_9PSEU</name>
<dbReference type="InterPro" id="IPR035897">
    <property type="entry name" value="Toll_tir_struct_dom_sf"/>
</dbReference>
<organism evidence="2 3">
    <name type="scientific">Saccharothrix australiensis</name>
    <dbReference type="NCBI Taxonomy" id="2072"/>
    <lineage>
        <taxon>Bacteria</taxon>
        <taxon>Bacillati</taxon>
        <taxon>Actinomycetota</taxon>
        <taxon>Actinomycetes</taxon>
        <taxon>Pseudonocardiales</taxon>
        <taxon>Pseudonocardiaceae</taxon>
        <taxon>Saccharothrix</taxon>
    </lineage>
</organism>
<reference evidence="2 3" key="1">
    <citation type="submission" date="2018-10" db="EMBL/GenBank/DDBJ databases">
        <title>Sequencing the genomes of 1000 actinobacteria strains.</title>
        <authorList>
            <person name="Klenk H.-P."/>
        </authorList>
    </citation>
    <scope>NUCLEOTIDE SEQUENCE [LARGE SCALE GENOMIC DNA]</scope>
    <source>
        <strain evidence="2 3">DSM 43800</strain>
    </source>
</reference>
<feature type="domain" description="TIR" evidence="1">
    <location>
        <begin position="4"/>
        <end position="138"/>
    </location>
</feature>
<protein>
    <submittedName>
        <fullName evidence="2">TIR domain-containing protein</fullName>
    </submittedName>
</protein>
<dbReference type="Gene3D" id="1.25.40.10">
    <property type="entry name" value="Tetratricopeptide repeat domain"/>
    <property type="match status" value="1"/>
</dbReference>
<dbReference type="Gene3D" id="3.40.50.10140">
    <property type="entry name" value="Toll/interleukin-1 receptor homology (TIR) domain"/>
    <property type="match status" value="1"/>
</dbReference>
<accession>A0A495W077</accession>
<dbReference type="EMBL" id="RBXO01000001">
    <property type="protein sequence ID" value="RKT54075.1"/>
    <property type="molecule type" value="Genomic_DNA"/>
</dbReference>
<gene>
    <name evidence="2" type="ORF">C8E97_2664</name>
</gene>
<dbReference type="SUPFAM" id="SSF52540">
    <property type="entry name" value="P-loop containing nucleoside triphosphate hydrolases"/>
    <property type="match status" value="1"/>
</dbReference>
<dbReference type="AlphaFoldDB" id="A0A495W077"/>
<proteinExistence type="predicted"/>
<dbReference type="InterPro" id="IPR011990">
    <property type="entry name" value="TPR-like_helical_dom_sf"/>
</dbReference>
<comment type="caution">
    <text evidence="2">The sequence shown here is derived from an EMBL/GenBank/DDBJ whole genome shotgun (WGS) entry which is preliminary data.</text>
</comment>
<sequence length="951" mass="104114">MTSERPDVFLSYTWSDPDLVDRVEDALAAAGVSVFRDVANPPFDAISENLARKLDASRLFLAVYSARYPTRYACQWELTRAFLAARRHGDPRERVLVVNPERDESHIVPVELEDAGYLSAADGRLDLDRLVDRVRERLRDVHLPLGHGAVPSPVHLPRRVLAPRRFVGRYPALWHLHTLLHTKDVRAIRPPTAGSAAVVKGFTGTGKTWLAERYALLFQQAYPGGVHWVDLAGVDVADVPAEATRQVRAIAADELGLEVGGVPGDRLNAVVAHHFTTRGQDVLWVVDDLPRGLPAEVLHGLLPASPRAYTVCTAQEAGPDWQLPVLEPHGLTPVEGQELFAFEWRELDQADRDAVTALVDRCGGHPYVLAASALDLRNSQGIAGARRVADAADAAATSVVGVLRSRVREVGDVARLVLGVAAALSAAPFGASLVTRVLGDRVDERALAAALDELDDAGLAHRLDRADARRARQTWRVHQLVVRAVRAEVAADELDRLTRAVADALAASLAGDCPPGTYRHARQVARSAAVRREVRVELLRAVTLASEREGDLRGAHEAAAELVRLKEVLGVPGVDDVLLAARTALAAGEYGTALERARAGVRSAGEDGNFPAQYRARLLAAQAAEHLGDYAAADEVFHHRREVRVHGDAPAWMPEEERRLVVVARVAGLRLRGEYAAALDAVTRLLPELPQEPRSAAVRGAWSAAMVELVRLRLLRGEVARARRAAAELADAFRSVGMVEHPLHLEAVALRAEAELRVALTDLRARDKEWERSVRRIGALRADYEQRYGPDSPLTLNLLVMEGRARVGHGRPRRALELLTDVGPRIARVLGEQHPLGYRVRHATAQCHAQLGDDARHRAILEDLLPRQVAALGRRHPDSLVTRLDLGLARVAAGDRARGRPLVDEAARELRALGWTEPALRAWVTAVYSHLPTPVWDFLTWVAHRFFPPRG</sequence>
<dbReference type="PROSITE" id="PS50104">
    <property type="entry name" value="TIR"/>
    <property type="match status" value="1"/>
</dbReference>
<evidence type="ECO:0000313" key="3">
    <source>
        <dbReference type="Proteomes" id="UP000282084"/>
    </source>
</evidence>
<dbReference type="GO" id="GO:0007165">
    <property type="term" value="P:signal transduction"/>
    <property type="evidence" value="ECO:0007669"/>
    <property type="project" value="InterPro"/>
</dbReference>